<accession>A0A392S3Z0</accession>
<comment type="caution">
    <text evidence="1">The sequence shown here is derived from an EMBL/GenBank/DDBJ whole genome shotgun (WGS) entry which is preliminary data.</text>
</comment>
<sequence>ANCAVDGVRDDLTFDRPSD</sequence>
<keyword evidence="2" id="KW-1185">Reference proteome</keyword>
<protein>
    <submittedName>
        <fullName evidence="1">Uncharacterized protein</fullName>
    </submittedName>
</protein>
<proteinExistence type="predicted"/>
<evidence type="ECO:0000313" key="2">
    <source>
        <dbReference type="Proteomes" id="UP000265520"/>
    </source>
</evidence>
<dbReference type="Proteomes" id="UP000265520">
    <property type="component" value="Unassembled WGS sequence"/>
</dbReference>
<dbReference type="EMBL" id="LXQA010308283">
    <property type="protein sequence ID" value="MCI42740.1"/>
    <property type="molecule type" value="Genomic_DNA"/>
</dbReference>
<feature type="non-terminal residue" evidence="1">
    <location>
        <position position="1"/>
    </location>
</feature>
<dbReference type="AlphaFoldDB" id="A0A392S3Z0"/>
<evidence type="ECO:0000313" key="1">
    <source>
        <dbReference type="EMBL" id="MCI42740.1"/>
    </source>
</evidence>
<name>A0A392S3Z0_9FABA</name>
<reference evidence="1 2" key="1">
    <citation type="journal article" date="2018" name="Front. Plant Sci.">
        <title>Red Clover (Trifolium pratense) and Zigzag Clover (T. medium) - A Picture of Genomic Similarities and Differences.</title>
        <authorList>
            <person name="Dluhosova J."/>
            <person name="Istvanek J."/>
            <person name="Nedelnik J."/>
            <person name="Repkova J."/>
        </authorList>
    </citation>
    <scope>NUCLEOTIDE SEQUENCE [LARGE SCALE GENOMIC DNA]</scope>
    <source>
        <strain evidence="2">cv. 10/8</strain>
        <tissue evidence="1">Leaf</tissue>
    </source>
</reference>
<organism evidence="1 2">
    <name type="scientific">Trifolium medium</name>
    <dbReference type="NCBI Taxonomy" id="97028"/>
    <lineage>
        <taxon>Eukaryota</taxon>
        <taxon>Viridiplantae</taxon>
        <taxon>Streptophyta</taxon>
        <taxon>Embryophyta</taxon>
        <taxon>Tracheophyta</taxon>
        <taxon>Spermatophyta</taxon>
        <taxon>Magnoliopsida</taxon>
        <taxon>eudicotyledons</taxon>
        <taxon>Gunneridae</taxon>
        <taxon>Pentapetalae</taxon>
        <taxon>rosids</taxon>
        <taxon>fabids</taxon>
        <taxon>Fabales</taxon>
        <taxon>Fabaceae</taxon>
        <taxon>Papilionoideae</taxon>
        <taxon>50 kb inversion clade</taxon>
        <taxon>NPAAA clade</taxon>
        <taxon>Hologalegina</taxon>
        <taxon>IRL clade</taxon>
        <taxon>Trifolieae</taxon>
        <taxon>Trifolium</taxon>
    </lineage>
</organism>